<keyword evidence="5" id="KW-1185">Reference proteome</keyword>
<gene>
    <name evidence="4" type="ORF">KS4_20980</name>
</gene>
<keyword evidence="2" id="KW-1133">Transmembrane helix</keyword>
<evidence type="ECO:0000313" key="5">
    <source>
        <dbReference type="Proteomes" id="UP000317369"/>
    </source>
</evidence>
<sequence length="280" mass="31630">MNFTQNQSATANAPTPVIQPKKPQQGSTKLVIIAIIIALCVTVLNFLYIQSQLSKSEKNSVVFYRYKHNIKAGKIIRENDIEICKLSDTYRNSLPEAYIDEFNKTDSLDVITNKPLMRDVYENRIVFFADFTESSYDRIDKKISMGKRLIALPVNYKTLPGILRPGMFVDIEAPFMQPRSMMTKVMPVMERVKVIAVGKQSLSDEMVASSRNARIGNYSTISIEVTPEQATQLSSIAKITAGDFEIHLRYPSDNERPKLLDIGINPDVMELIGRTTNGQR</sequence>
<feature type="region of interest" description="Disordered" evidence="1">
    <location>
        <begin position="1"/>
        <end position="23"/>
    </location>
</feature>
<reference evidence="4 5" key="1">
    <citation type="submission" date="2019-02" db="EMBL/GenBank/DDBJ databases">
        <title>Deep-cultivation of Planctomycetes and their phenomic and genomic characterization uncovers novel biology.</title>
        <authorList>
            <person name="Wiegand S."/>
            <person name="Jogler M."/>
            <person name="Boedeker C."/>
            <person name="Pinto D."/>
            <person name="Vollmers J."/>
            <person name="Rivas-Marin E."/>
            <person name="Kohn T."/>
            <person name="Peeters S.H."/>
            <person name="Heuer A."/>
            <person name="Rast P."/>
            <person name="Oberbeckmann S."/>
            <person name="Bunk B."/>
            <person name="Jeske O."/>
            <person name="Meyerdierks A."/>
            <person name="Storesund J.E."/>
            <person name="Kallscheuer N."/>
            <person name="Luecker S."/>
            <person name="Lage O.M."/>
            <person name="Pohl T."/>
            <person name="Merkel B.J."/>
            <person name="Hornburger P."/>
            <person name="Mueller R.-W."/>
            <person name="Bruemmer F."/>
            <person name="Labrenz M."/>
            <person name="Spormann A.M."/>
            <person name="Op den Camp H."/>
            <person name="Overmann J."/>
            <person name="Amann R."/>
            <person name="Jetten M.S.M."/>
            <person name="Mascher T."/>
            <person name="Medema M.H."/>
            <person name="Devos D.P."/>
            <person name="Kaster A.-K."/>
            <person name="Ovreas L."/>
            <person name="Rohde M."/>
            <person name="Galperin M.Y."/>
            <person name="Jogler C."/>
        </authorList>
    </citation>
    <scope>NUCLEOTIDE SEQUENCE [LARGE SCALE GENOMIC DNA]</scope>
    <source>
        <strain evidence="4 5">KS4</strain>
    </source>
</reference>
<evidence type="ECO:0000256" key="2">
    <source>
        <dbReference type="SAM" id="Phobius"/>
    </source>
</evidence>
<dbReference type="Pfam" id="PF16976">
    <property type="entry name" value="RcpC"/>
    <property type="match status" value="1"/>
</dbReference>
<dbReference type="RefSeq" id="WP_145077558.1">
    <property type="nucleotide sequence ID" value="NZ_CP036425.1"/>
</dbReference>
<dbReference type="EMBL" id="CP036425">
    <property type="protein sequence ID" value="QDU34036.1"/>
    <property type="molecule type" value="Genomic_DNA"/>
</dbReference>
<evidence type="ECO:0000259" key="3">
    <source>
        <dbReference type="Pfam" id="PF16976"/>
    </source>
</evidence>
<dbReference type="KEGG" id="pcor:KS4_20980"/>
<evidence type="ECO:0000313" key="4">
    <source>
        <dbReference type="EMBL" id="QDU34036.1"/>
    </source>
</evidence>
<keyword evidence="2" id="KW-0812">Transmembrane</keyword>
<dbReference type="OrthoDB" id="163768at2"/>
<accession>A0A517YUZ7</accession>
<dbReference type="Proteomes" id="UP000317369">
    <property type="component" value="Chromosome"/>
</dbReference>
<dbReference type="InterPro" id="IPR031571">
    <property type="entry name" value="RcpC_dom"/>
</dbReference>
<organism evidence="4 5">
    <name type="scientific">Poriferisphaera corsica</name>
    <dbReference type="NCBI Taxonomy" id="2528020"/>
    <lineage>
        <taxon>Bacteria</taxon>
        <taxon>Pseudomonadati</taxon>
        <taxon>Planctomycetota</taxon>
        <taxon>Phycisphaerae</taxon>
        <taxon>Phycisphaerales</taxon>
        <taxon>Phycisphaeraceae</taxon>
        <taxon>Poriferisphaera</taxon>
    </lineage>
</organism>
<name>A0A517YUZ7_9BACT</name>
<feature type="compositionally biased region" description="Polar residues" evidence="1">
    <location>
        <begin position="1"/>
        <end position="13"/>
    </location>
</feature>
<feature type="domain" description="Flp pilus assembly protein RcpC/CpaB" evidence="3">
    <location>
        <begin position="141"/>
        <end position="236"/>
    </location>
</feature>
<evidence type="ECO:0000256" key="1">
    <source>
        <dbReference type="SAM" id="MobiDB-lite"/>
    </source>
</evidence>
<proteinExistence type="predicted"/>
<dbReference type="AlphaFoldDB" id="A0A517YUZ7"/>
<protein>
    <recommendedName>
        <fullName evidence="3">Flp pilus assembly protein RcpC/CpaB domain-containing protein</fullName>
    </recommendedName>
</protein>
<keyword evidence="2" id="KW-0472">Membrane</keyword>
<feature type="transmembrane region" description="Helical" evidence="2">
    <location>
        <begin position="30"/>
        <end position="49"/>
    </location>
</feature>